<evidence type="ECO:0000259" key="1">
    <source>
        <dbReference type="Pfam" id="PF00534"/>
    </source>
</evidence>
<dbReference type="Pfam" id="PF00534">
    <property type="entry name" value="Glycos_transf_1"/>
    <property type="match status" value="1"/>
</dbReference>
<dbReference type="GO" id="GO:0016757">
    <property type="term" value="F:glycosyltransferase activity"/>
    <property type="evidence" value="ECO:0007669"/>
    <property type="project" value="InterPro"/>
</dbReference>
<feature type="domain" description="Glycosyl transferase family 1" evidence="1">
    <location>
        <begin position="227"/>
        <end position="371"/>
    </location>
</feature>
<dbReference type="Gene3D" id="3.40.50.2000">
    <property type="entry name" value="Glycogen Phosphorylase B"/>
    <property type="match status" value="2"/>
</dbReference>
<dbReference type="InterPro" id="IPR028098">
    <property type="entry name" value="Glyco_trans_4-like_N"/>
</dbReference>
<dbReference type="AlphaFoldDB" id="A0AAV3UHR1"/>
<dbReference type="EMBL" id="BAABKX010000008">
    <property type="protein sequence ID" value="GAA5050553.1"/>
    <property type="molecule type" value="Genomic_DNA"/>
</dbReference>
<dbReference type="InterPro" id="IPR050194">
    <property type="entry name" value="Glycosyltransferase_grp1"/>
</dbReference>
<dbReference type="SUPFAM" id="SSF53756">
    <property type="entry name" value="UDP-Glycosyltransferase/glycogen phosphorylase"/>
    <property type="match status" value="1"/>
</dbReference>
<accession>A0AAV3UHR1</accession>
<evidence type="ECO:0000313" key="3">
    <source>
        <dbReference type="EMBL" id="GAA5050553.1"/>
    </source>
</evidence>
<dbReference type="PANTHER" id="PTHR45947">
    <property type="entry name" value="SULFOQUINOVOSYL TRANSFERASE SQD2"/>
    <property type="match status" value="1"/>
</dbReference>
<sequence length="405" mass="44725">MTRICLVNAQLPPYKSGGAENYVIRVAGALQERGHNVMILTSKPYKNPSSLKPKSDSVNNVPVERFYPLNISHRSDDNPFGVAGKAIWHTLDVTNVHASKVAGEIISEFDADIVHTNNLMGISPKIGKIAQKQSRFHVHTLHDYSLICPKSTLLREWTTNKEFEVCSNPPLPCRIHSKGKKIGIGSPDIVTGPSQHIIDVHHNHGFFKDASTQCLPLGVTEVATSIPESKTKPACLYAGQQTRPKGLEILYEAAQKLDNITFHICGSGPLKDQTQRISESLPNVNYHGFVSDEKLTELRESATVALVPSLWMENSPLTIYESFARGLPVIGSDIGGIPELVKDGKRGELVRPGSSDALSNAIMKIVNLKRKNYTEIQHNCLNWACSHTLEKHVDSLEKDIYGHHD</sequence>
<dbReference type="InterPro" id="IPR001296">
    <property type="entry name" value="Glyco_trans_1"/>
</dbReference>
<name>A0AAV3UHR1_9EURY</name>
<dbReference type="GeneID" id="68616096"/>
<dbReference type="Pfam" id="PF13439">
    <property type="entry name" value="Glyco_transf_4"/>
    <property type="match status" value="1"/>
</dbReference>
<reference evidence="3 4" key="1">
    <citation type="journal article" date="2019" name="Int. J. Syst. Evol. Microbiol.">
        <title>The Global Catalogue of Microorganisms (GCM) 10K type strain sequencing project: providing services to taxonomists for standard genome sequencing and annotation.</title>
        <authorList>
            <consortium name="The Broad Institute Genomics Platform"/>
            <consortium name="The Broad Institute Genome Sequencing Center for Infectious Disease"/>
            <person name="Wu L."/>
            <person name="Ma J."/>
        </authorList>
    </citation>
    <scope>NUCLEOTIDE SEQUENCE [LARGE SCALE GENOMIC DNA]</scope>
    <source>
        <strain evidence="3 4">JCM 17504</strain>
    </source>
</reference>
<feature type="domain" description="Glycosyltransferase subfamily 4-like N-terminal" evidence="2">
    <location>
        <begin position="17"/>
        <end position="156"/>
    </location>
</feature>
<keyword evidence="4" id="KW-1185">Reference proteome</keyword>
<proteinExistence type="predicted"/>
<protein>
    <submittedName>
        <fullName evidence="3">Glycosyltransferase family 4 protein</fullName>
    </submittedName>
</protein>
<gene>
    <name evidence="3" type="ORF">GCM10025751_24800</name>
</gene>
<dbReference type="Proteomes" id="UP001501729">
    <property type="component" value="Unassembled WGS sequence"/>
</dbReference>
<evidence type="ECO:0000313" key="4">
    <source>
        <dbReference type="Proteomes" id="UP001501729"/>
    </source>
</evidence>
<comment type="caution">
    <text evidence="3">The sequence shown here is derived from an EMBL/GenBank/DDBJ whole genome shotgun (WGS) entry which is preliminary data.</text>
</comment>
<dbReference type="RefSeq" id="WP_227777788.1">
    <property type="nucleotide sequence ID" value="NZ_BAABKX010000008.1"/>
</dbReference>
<organism evidence="3 4">
    <name type="scientific">Haladaptatus pallidirubidus</name>
    <dbReference type="NCBI Taxonomy" id="1008152"/>
    <lineage>
        <taxon>Archaea</taxon>
        <taxon>Methanobacteriati</taxon>
        <taxon>Methanobacteriota</taxon>
        <taxon>Stenosarchaea group</taxon>
        <taxon>Halobacteria</taxon>
        <taxon>Halobacteriales</taxon>
        <taxon>Haladaptataceae</taxon>
        <taxon>Haladaptatus</taxon>
    </lineage>
</organism>
<evidence type="ECO:0000259" key="2">
    <source>
        <dbReference type="Pfam" id="PF13439"/>
    </source>
</evidence>
<dbReference type="CDD" id="cd03823">
    <property type="entry name" value="GT4_ExpE7-like"/>
    <property type="match status" value="1"/>
</dbReference>
<dbReference type="PANTHER" id="PTHR45947:SF13">
    <property type="entry name" value="TRANSFERASE"/>
    <property type="match status" value="1"/>
</dbReference>